<dbReference type="EMBL" id="BSFH01000096">
    <property type="protein sequence ID" value="GLK65907.1"/>
    <property type="molecule type" value="Genomic_DNA"/>
</dbReference>
<sequence>MNNSIRIRNVVPVQGRRNHVIRPIRPVSAMQAAPRLRMCWSVSPDTRQLTASWHAARVTVDEGAGTEPGLLRGARAFPRRMPGKRLRHG</sequence>
<reference evidence="1" key="1">
    <citation type="journal article" date="2014" name="Int. J. Syst. Evol. Microbiol.">
        <title>Complete genome sequence of Corynebacterium casei LMG S-19264T (=DSM 44701T), isolated from a smear-ripened cheese.</title>
        <authorList>
            <consortium name="US DOE Joint Genome Institute (JGI-PGF)"/>
            <person name="Walter F."/>
            <person name="Albersmeier A."/>
            <person name="Kalinowski J."/>
            <person name="Ruckert C."/>
        </authorList>
    </citation>
    <scope>NUCLEOTIDE SEQUENCE</scope>
    <source>
        <strain evidence="1">VKM B-2222</strain>
    </source>
</reference>
<gene>
    <name evidence="1" type="ORF">GCM10017635_33840</name>
</gene>
<organism evidence="1 2">
    <name type="scientific">Paracoccus kondratievae</name>
    <dbReference type="NCBI Taxonomy" id="135740"/>
    <lineage>
        <taxon>Bacteria</taxon>
        <taxon>Pseudomonadati</taxon>
        <taxon>Pseudomonadota</taxon>
        <taxon>Alphaproteobacteria</taxon>
        <taxon>Rhodobacterales</taxon>
        <taxon>Paracoccaceae</taxon>
        <taxon>Paracoccus</taxon>
    </lineage>
</organism>
<evidence type="ECO:0000313" key="2">
    <source>
        <dbReference type="Proteomes" id="UP001143349"/>
    </source>
</evidence>
<evidence type="ECO:0000313" key="1">
    <source>
        <dbReference type="EMBL" id="GLK65907.1"/>
    </source>
</evidence>
<proteinExistence type="predicted"/>
<comment type="caution">
    <text evidence="1">The sequence shown here is derived from an EMBL/GenBank/DDBJ whole genome shotgun (WGS) entry which is preliminary data.</text>
</comment>
<reference evidence="1" key="2">
    <citation type="submission" date="2023-01" db="EMBL/GenBank/DDBJ databases">
        <authorList>
            <person name="Sun Q."/>
            <person name="Evtushenko L."/>
        </authorList>
    </citation>
    <scope>NUCLEOTIDE SEQUENCE</scope>
    <source>
        <strain evidence="1">VKM B-2222</strain>
    </source>
</reference>
<dbReference type="AlphaFoldDB" id="A0AAD3P1L1"/>
<keyword evidence="2" id="KW-1185">Reference proteome</keyword>
<protein>
    <submittedName>
        <fullName evidence="1">Uncharacterized protein</fullName>
    </submittedName>
</protein>
<accession>A0AAD3P1L1</accession>
<dbReference type="Proteomes" id="UP001143349">
    <property type="component" value="Unassembled WGS sequence"/>
</dbReference>
<name>A0AAD3P1L1_9RHOB</name>